<feature type="signal peptide" evidence="1">
    <location>
        <begin position="1"/>
        <end position="25"/>
    </location>
</feature>
<sequence>MVSRIATMVACLAAFTAATYSTANAADGGGHRLSQTTKHVYGSGHGDYRGHQNRHGWRFARNDGRHRFGRGHGGSSGTTAISNGNVIHIPGIGTYAGSIDVVGSPRSGLMFTTAIPAGDPVVSYREPKMKIIDVKAQPKDYGCSMEAGVCVIRGL</sequence>
<name>A0ABS4E2U8_9HYPH</name>
<proteinExistence type="predicted"/>
<evidence type="ECO:0000313" key="3">
    <source>
        <dbReference type="Proteomes" id="UP000759443"/>
    </source>
</evidence>
<comment type="caution">
    <text evidence="2">The sequence shown here is derived from an EMBL/GenBank/DDBJ whole genome shotgun (WGS) entry which is preliminary data.</text>
</comment>
<organism evidence="2 3">
    <name type="scientific">Rhizobium halophytocola</name>
    <dbReference type="NCBI Taxonomy" id="735519"/>
    <lineage>
        <taxon>Bacteria</taxon>
        <taxon>Pseudomonadati</taxon>
        <taxon>Pseudomonadota</taxon>
        <taxon>Alphaproteobacteria</taxon>
        <taxon>Hyphomicrobiales</taxon>
        <taxon>Rhizobiaceae</taxon>
        <taxon>Rhizobium/Agrobacterium group</taxon>
        <taxon>Rhizobium</taxon>
    </lineage>
</organism>
<reference evidence="2 3" key="1">
    <citation type="submission" date="2021-03" db="EMBL/GenBank/DDBJ databases">
        <title>Genomic Encyclopedia of Type Strains, Phase IV (KMG-IV): sequencing the most valuable type-strain genomes for metagenomic binning, comparative biology and taxonomic classification.</title>
        <authorList>
            <person name="Goeker M."/>
        </authorList>
    </citation>
    <scope>NUCLEOTIDE SEQUENCE [LARGE SCALE GENOMIC DNA]</scope>
    <source>
        <strain evidence="2 3">DSM 21600</strain>
    </source>
</reference>
<dbReference type="Proteomes" id="UP000759443">
    <property type="component" value="Unassembled WGS sequence"/>
</dbReference>
<evidence type="ECO:0000313" key="2">
    <source>
        <dbReference type="EMBL" id="MBP1852258.1"/>
    </source>
</evidence>
<gene>
    <name evidence="2" type="ORF">J2Z17_003713</name>
</gene>
<keyword evidence="3" id="KW-1185">Reference proteome</keyword>
<dbReference type="EMBL" id="JAGGJU010000010">
    <property type="protein sequence ID" value="MBP1852258.1"/>
    <property type="molecule type" value="Genomic_DNA"/>
</dbReference>
<feature type="chain" id="PRO_5046309368" evidence="1">
    <location>
        <begin position="26"/>
        <end position="155"/>
    </location>
</feature>
<protein>
    <submittedName>
        <fullName evidence="2">Uncharacterized protein</fullName>
    </submittedName>
</protein>
<dbReference type="RefSeq" id="WP_209947093.1">
    <property type="nucleotide sequence ID" value="NZ_JAGGJU010000010.1"/>
</dbReference>
<accession>A0ABS4E2U8</accession>
<evidence type="ECO:0000256" key="1">
    <source>
        <dbReference type="SAM" id="SignalP"/>
    </source>
</evidence>
<keyword evidence="1" id="KW-0732">Signal</keyword>